<proteinExistence type="predicted"/>
<dbReference type="InterPro" id="IPR022542">
    <property type="entry name" value="FOCAD/RST1_DUF3730"/>
</dbReference>
<name>A0A6P8CY24_PUNGR</name>
<dbReference type="InterPro" id="IPR016024">
    <property type="entry name" value="ARM-type_fold"/>
</dbReference>
<feature type="domain" description="DUF3730" evidence="1">
    <location>
        <begin position="82"/>
        <end position="353"/>
    </location>
</feature>
<evidence type="ECO:0000259" key="1">
    <source>
        <dbReference type="Pfam" id="PF12530"/>
    </source>
</evidence>
<dbReference type="RefSeq" id="XP_031384333.1">
    <property type="nucleotide sequence ID" value="XM_031528473.1"/>
</dbReference>
<reference evidence="2" key="1">
    <citation type="journal article" date="2020" name="Plant Biotechnol. J.">
        <title>The pomegranate (Punica granatum L.) draft genome dissects genetic divergence between soft- and hard-seeded cultivars.</title>
        <authorList>
            <person name="Luo X."/>
            <person name="Li H."/>
            <person name="Wu Z."/>
            <person name="Yao W."/>
            <person name="Zhao P."/>
            <person name="Cao D."/>
            <person name="Yu H."/>
            <person name="Li K."/>
            <person name="Poudel K."/>
            <person name="Zhao D."/>
            <person name="Zhang F."/>
            <person name="Xia X."/>
            <person name="Chen L."/>
            <person name="Wang Q."/>
            <person name="Jing D."/>
            <person name="Cao S."/>
        </authorList>
    </citation>
    <scope>NUCLEOTIDE SEQUENCE [LARGE SCALE GENOMIC DNA]</scope>
    <source>
        <strain evidence="2">cv. Tunisia</strain>
    </source>
</reference>
<dbReference type="PANTHER" id="PTHR16212">
    <property type="entry name" value="FOCADHESIN FAMILY MEMBER"/>
    <property type="match status" value="1"/>
</dbReference>
<feature type="domain" description="DUF3730" evidence="1">
    <location>
        <begin position="538"/>
        <end position="756"/>
    </location>
</feature>
<evidence type="ECO:0000313" key="2">
    <source>
        <dbReference type="Proteomes" id="UP000515151"/>
    </source>
</evidence>
<evidence type="ECO:0000313" key="3">
    <source>
        <dbReference type="RefSeq" id="XP_031384333.1"/>
    </source>
</evidence>
<sequence>MESYTPLLEKTRAPQPSLQKFAVVSVFSKLRSAPSYLGPDSDPGREAIAFCLHSTSPAVADQSVRELCRLVADSKMEHPRGLMELQSSLEGSDPKLAGLFVKGIGFLVRLGFQRSGGSWSLNAESHPFVKVLLCRAEVRDELVQQVLLFMFQNKQEDMSKVCEFLRPFLSFSVLRMPFSDFSAASFVRHLLTSMASICCSLPHESIPIFKLLMGCIKYHPLENMDDLGNLMHVVEHVVNAYAVVLKHSVGMQSRTVETQLCGVELLETVLLLNTSPLENSGWIGPIIEFSNRILVLQKDLGLGYLPEVSSVTLSLFVILIQSELEHEQMSMLKLLLHLLKWKCDTEHLVGNATPVLCEELLLLFPAINLMSWPSTCIKAAAGELIVMLEKIIGKLMVTSRSDVALVEEFPSVSSPGKIVYRLLQHLWFQDRFQSSRFFIDTFSSVEPTEYGVKGPWAPKLREYAWWIVHRRKSSLPITKAQDMFVTEMSFLVCSIAGLLVVHPSLGTSAMDVLASMGIMNPKVGVPLLLATLFFSNISACKSDASGDLTLNVLRMLPSLASHSSMVPLIIQTILPLLQRGANTVLYAMAARLLCQTWEINDRAFGSLQGVLLPNRFAEFMCERNICLSMAASIRDVCRKNPDRGVDLILSISACIESRDPLVQALGFQSLAHLCEADVLDFYTAWDVIAKHVLNYSEDPILAHSMCLLLRWGAMDAEAYPETSRNVTQILWGIGASMHPQGMSKWLKARVSAFDALNHYEISYLEKTISDFKERITILHFSETDDAVLCSMERFQMKIIAHEHMNRRRFTKEKRVATNKIEKLLDVFPQVLLSSAYFTGKGTHAMELPGAAILCLSFSPKLVKSKQASPDVDAGYENALVDIATSLQLSRNSFLALVSLQSWKSFMQRWIRAKTLSSGSKGSTSVSDNASKAANDILKRITRIAEDSIPRTSENIALAIGALCVVVPPSAHTVKSAASEFLLNWLSQFEHEHRQWSAAISLGLIASCLHVTDHKKKFQNSTRLIEVLCGSKSTLVKGACGIGLGFICQDLLTRVKGDASDIDEEDFKMQEIELLGKIIRSLSIIICQSTESSSEILHSLSEYLPKGIYARDANVDLELVNDHDVMEKDVWGLAGLVFGLGNSIGAAYRGGELDVVLKIKELIFSWVPHVNPSVQSLGSCSEKLEILLSVGASLALPLVVAFCHRVELMENRELDRLFHGYRELLSVLVSVKKLGFFHESFLVASCASAGTLLGCILNEGVHSIEVEVVMGLLELFRKCYSIDNPPIVHFGGMLGVVSSLGADLGILFHTHPLTSSVHTSMQKQESSHIMGPLHSSPVCEVPLTSMLQEIFLVAQNSEDRQLQHYAAWALSLLRHSLWSKEVLNSQGYNLHENSSSRAASQTFSNDSVVMKLSLWLINLDHTAAAPQGGPCANLKTLRSVMKCLSEAPRLPNLDWGAVVRRYMRYEAEAGDGLPSLAPESGTLREECLLFSIAQASHFDQLLTLLDELSDLSRFRTLEARLQSCLLLHLADLVKMFSGSRIEKLLRDVVDFFSPLTKHEDPITNHQQLLRISCLKGLHQCLQETSMDFFQYGSGIKSCVEVLVSLLPAYVSEVITEADRVHLEEEWSEAVRCLEKAPLGWLLKFLQVDSVLGEGQIREFLKKFKLKVRLVKAGSIQMAELGRLKALILNMQSDVIWNVLTEVVAALQHAEGSVKRQWLVDAVEISCVSSYPSTAILFVGLLSGSFSKYMPLLILDRVSVLSDLPVTLASLLAVPAWESIAERLTSTLWASTERLHCWLTGTREEVPGDQEIDPSECGLALSLLHVMHGTCVCLKKYLPLEKQIRLADIAITSSP</sequence>
<dbReference type="InterPro" id="IPR045163">
    <property type="entry name" value="Focadhesin/RST1"/>
</dbReference>
<dbReference type="GeneID" id="116198127"/>
<reference evidence="3" key="2">
    <citation type="submission" date="2025-08" db="UniProtKB">
        <authorList>
            <consortium name="RefSeq"/>
        </authorList>
    </citation>
    <scope>IDENTIFICATION</scope>
    <source>
        <tissue evidence="3">Leaf</tissue>
    </source>
</reference>
<dbReference type="OrthoDB" id="6125419at2759"/>
<gene>
    <name evidence="3" type="primary">LOC116198127</name>
</gene>
<accession>A0A6P8CY24</accession>
<dbReference type="GO" id="GO:0060147">
    <property type="term" value="P:regulation of post-transcriptional gene silencing"/>
    <property type="evidence" value="ECO:0007669"/>
    <property type="project" value="InterPro"/>
</dbReference>
<dbReference type="SUPFAM" id="SSF48371">
    <property type="entry name" value="ARM repeat"/>
    <property type="match status" value="1"/>
</dbReference>
<keyword evidence="2" id="KW-1185">Reference proteome</keyword>
<dbReference type="Proteomes" id="UP000515151">
    <property type="component" value="Chromosome 2"/>
</dbReference>
<dbReference type="Pfam" id="PF12530">
    <property type="entry name" value="DUF3730"/>
    <property type="match status" value="2"/>
</dbReference>
<protein>
    <submittedName>
        <fullName evidence="3">Protein RST1 isoform X1</fullName>
    </submittedName>
</protein>
<organism evidence="2 3">
    <name type="scientific">Punica granatum</name>
    <name type="common">Pomegranate</name>
    <dbReference type="NCBI Taxonomy" id="22663"/>
    <lineage>
        <taxon>Eukaryota</taxon>
        <taxon>Viridiplantae</taxon>
        <taxon>Streptophyta</taxon>
        <taxon>Embryophyta</taxon>
        <taxon>Tracheophyta</taxon>
        <taxon>Spermatophyta</taxon>
        <taxon>Magnoliopsida</taxon>
        <taxon>eudicotyledons</taxon>
        <taxon>Gunneridae</taxon>
        <taxon>Pentapetalae</taxon>
        <taxon>rosids</taxon>
        <taxon>malvids</taxon>
        <taxon>Myrtales</taxon>
        <taxon>Lythraceae</taxon>
        <taxon>Punica</taxon>
    </lineage>
</organism>
<dbReference type="PANTHER" id="PTHR16212:SF4">
    <property type="entry name" value="FOCADHESIN"/>
    <property type="match status" value="1"/>
</dbReference>